<keyword evidence="1" id="KW-1133">Transmembrane helix</keyword>
<dbReference type="Proteomes" id="UP000003490">
    <property type="component" value="Unassembled WGS sequence"/>
</dbReference>
<proteinExistence type="predicted"/>
<protein>
    <submittedName>
        <fullName evidence="2">Uncharacterized protein</fullName>
    </submittedName>
</protein>
<keyword evidence="1" id="KW-0472">Membrane</keyword>
<gene>
    <name evidence="2" type="ORF">CLOLEP_03594</name>
</gene>
<evidence type="ECO:0000256" key="1">
    <source>
        <dbReference type="SAM" id="Phobius"/>
    </source>
</evidence>
<dbReference type="EMBL" id="ABCB02000021">
    <property type="protein sequence ID" value="EDO59544.1"/>
    <property type="molecule type" value="Genomic_DNA"/>
</dbReference>
<evidence type="ECO:0000313" key="3">
    <source>
        <dbReference type="Proteomes" id="UP000003490"/>
    </source>
</evidence>
<feature type="transmembrane region" description="Helical" evidence="1">
    <location>
        <begin position="28"/>
        <end position="51"/>
    </location>
</feature>
<dbReference type="HOGENOM" id="CLU_3060200_0_0_9"/>
<keyword evidence="1" id="KW-0812">Transmembrane</keyword>
<dbReference type="AlphaFoldDB" id="A7VYB5"/>
<reference evidence="2 3" key="1">
    <citation type="submission" date="2007-08" db="EMBL/GenBank/DDBJ databases">
        <title>Draft genome sequence of Clostridium leptum (DSM 753).</title>
        <authorList>
            <person name="Sudarsanam P."/>
            <person name="Ley R."/>
            <person name="Guruge J."/>
            <person name="Turnbaugh P.J."/>
            <person name="Mahowald M."/>
            <person name="Liep D."/>
            <person name="Gordon J."/>
        </authorList>
    </citation>
    <scope>NUCLEOTIDE SEQUENCE [LARGE SCALE GENOMIC DNA]</scope>
    <source>
        <strain evidence="2 3">DSM 753</strain>
    </source>
</reference>
<sequence>MLRRISSIASQSLSFTGSSNKIARKSRITLAPSIVAAYGFMFIFIDGSFAAET</sequence>
<comment type="caution">
    <text evidence="2">The sequence shown here is derived from an EMBL/GenBank/DDBJ whole genome shotgun (WGS) entry which is preliminary data.</text>
</comment>
<organism evidence="2 3">
    <name type="scientific">[Clostridium] leptum DSM 753</name>
    <dbReference type="NCBI Taxonomy" id="428125"/>
    <lineage>
        <taxon>Bacteria</taxon>
        <taxon>Bacillati</taxon>
        <taxon>Bacillota</taxon>
        <taxon>Clostridia</taxon>
        <taxon>Eubacteriales</taxon>
        <taxon>Oscillospiraceae</taxon>
        <taxon>Oscillospiraceae incertae sedis</taxon>
    </lineage>
</organism>
<reference evidence="2 3" key="2">
    <citation type="submission" date="2007-08" db="EMBL/GenBank/DDBJ databases">
        <authorList>
            <person name="Fulton L."/>
            <person name="Clifton S."/>
            <person name="Fulton B."/>
            <person name="Xu J."/>
            <person name="Minx P."/>
            <person name="Pepin K.H."/>
            <person name="Johnson M."/>
            <person name="Thiruvilangam P."/>
            <person name="Bhonagiri V."/>
            <person name="Nash W.E."/>
            <person name="Wang C."/>
            <person name="Mardis E.R."/>
            <person name="Wilson R.K."/>
        </authorList>
    </citation>
    <scope>NUCLEOTIDE SEQUENCE [LARGE SCALE GENOMIC DNA]</scope>
    <source>
        <strain evidence="2 3">DSM 753</strain>
    </source>
</reference>
<name>A7VYB5_9FIRM</name>
<accession>A7VYB5</accession>
<evidence type="ECO:0000313" key="2">
    <source>
        <dbReference type="EMBL" id="EDO59544.1"/>
    </source>
</evidence>